<evidence type="ECO:0000259" key="3">
    <source>
        <dbReference type="Pfam" id="PF01408"/>
    </source>
</evidence>
<feature type="domain" description="Gfo/Idh/MocA-like oxidoreductase N-terminal" evidence="3">
    <location>
        <begin position="4"/>
        <end position="123"/>
    </location>
</feature>
<dbReference type="RefSeq" id="WP_220205036.1">
    <property type="nucleotide sequence ID" value="NZ_BNJK01000001.1"/>
</dbReference>
<dbReference type="PANTHER" id="PTHR22604">
    <property type="entry name" value="OXIDOREDUCTASES"/>
    <property type="match status" value="1"/>
</dbReference>
<evidence type="ECO:0000313" key="5">
    <source>
        <dbReference type="EMBL" id="GHO94293.1"/>
    </source>
</evidence>
<dbReference type="Pfam" id="PF01408">
    <property type="entry name" value="GFO_IDH_MocA"/>
    <property type="match status" value="1"/>
</dbReference>
<evidence type="ECO:0000256" key="1">
    <source>
        <dbReference type="ARBA" id="ARBA00010928"/>
    </source>
</evidence>
<dbReference type="GO" id="GO:0016491">
    <property type="term" value="F:oxidoreductase activity"/>
    <property type="evidence" value="ECO:0007669"/>
    <property type="project" value="UniProtKB-KW"/>
</dbReference>
<organism evidence="5 6">
    <name type="scientific">Reticulibacter mediterranei</name>
    <dbReference type="NCBI Taxonomy" id="2778369"/>
    <lineage>
        <taxon>Bacteria</taxon>
        <taxon>Bacillati</taxon>
        <taxon>Chloroflexota</taxon>
        <taxon>Ktedonobacteria</taxon>
        <taxon>Ktedonobacterales</taxon>
        <taxon>Reticulibacteraceae</taxon>
        <taxon>Reticulibacter</taxon>
    </lineage>
</organism>
<evidence type="ECO:0000256" key="2">
    <source>
        <dbReference type="ARBA" id="ARBA00023002"/>
    </source>
</evidence>
<dbReference type="Gene3D" id="3.40.50.720">
    <property type="entry name" value="NAD(P)-binding Rossmann-like Domain"/>
    <property type="match status" value="1"/>
</dbReference>
<dbReference type="InterPro" id="IPR050984">
    <property type="entry name" value="Gfo/Idh/MocA_domain"/>
</dbReference>
<name>A0A8J3IIK3_9CHLR</name>
<dbReference type="SUPFAM" id="SSF55347">
    <property type="entry name" value="Glyceraldehyde-3-phosphate dehydrogenase-like, C-terminal domain"/>
    <property type="match status" value="1"/>
</dbReference>
<dbReference type="InterPro" id="IPR055170">
    <property type="entry name" value="GFO_IDH_MocA-like_dom"/>
</dbReference>
<reference evidence="5" key="1">
    <citation type="submission" date="2020-10" db="EMBL/GenBank/DDBJ databases">
        <title>Taxonomic study of unclassified bacteria belonging to the class Ktedonobacteria.</title>
        <authorList>
            <person name="Yabe S."/>
            <person name="Wang C.M."/>
            <person name="Zheng Y."/>
            <person name="Sakai Y."/>
            <person name="Cavaletti L."/>
            <person name="Monciardini P."/>
            <person name="Donadio S."/>
        </authorList>
    </citation>
    <scope>NUCLEOTIDE SEQUENCE</scope>
    <source>
        <strain evidence="5">ID150040</strain>
    </source>
</reference>
<dbReference type="PANTHER" id="PTHR22604:SF105">
    <property type="entry name" value="TRANS-1,2-DIHYDROBENZENE-1,2-DIOL DEHYDROGENASE"/>
    <property type="match status" value="1"/>
</dbReference>
<dbReference type="Gene3D" id="3.30.360.10">
    <property type="entry name" value="Dihydrodipicolinate Reductase, domain 2"/>
    <property type="match status" value="1"/>
</dbReference>
<proteinExistence type="inferred from homology"/>
<sequence>MEMVRIGILGAAKIVPAALIKPAQQVAEVTAAAIAARDITRAQAFAKKHQIPHVFASYDELLNDPAIDAVYIPLPNGLHGRWTIRALEAGKHVLCEKPFASNAVEAERMAQAGQQSGLVLMEAFHYRYHPLAARMKEIISSGELGTLRRIEASLCIPIFSHNDIRYNLALGGGATMDAGSYPINLLRFLSGEEPEVVQATAQLASPGVDRRMDAELRFPSGTTGHIRASLFSSDLMRINTRITGDQGHMSVLNYVAPQAYHRLTVKTARGHRTEHVPGDASYTYQLRAFAQAINEGTPVLTNANDAIANMRVIDAIYREAGLQPRMSVEDSPSPLQ</sequence>
<dbReference type="InterPro" id="IPR036291">
    <property type="entry name" value="NAD(P)-bd_dom_sf"/>
</dbReference>
<comment type="caution">
    <text evidence="5">The sequence shown here is derived from an EMBL/GenBank/DDBJ whole genome shotgun (WGS) entry which is preliminary data.</text>
</comment>
<dbReference type="AlphaFoldDB" id="A0A8J3IIK3"/>
<comment type="similarity">
    <text evidence="1">Belongs to the Gfo/Idh/MocA family.</text>
</comment>
<dbReference type="SUPFAM" id="SSF51735">
    <property type="entry name" value="NAD(P)-binding Rossmann-fold domains"/>
    <property type="match status" value="1"/>
</dbReference>
<dbReference type="InterPro" id="IPR000683">
    <property type="entry name" value="Gfo/Idh/MocA-like_OxRdtase_N"/>
</dbReference>
<dbReference type="EMBL" id="BNJK01000001">
    <property type="protein sequence ID" value="GHO94293.1"/>
    <property type="molecule type" value="Genomic_DNA"/>
</dbReference>
<dbReference type="GO" id="GO:0000166">
    <property type="term" value="F:nucleotide binding"/>
    <property type="evidence" value="ECO:0007669"/>
    <property type="project" value="InterPro"/>
</dbReference>
<gene>
    <name evidence="5" type="ORF">KSF_043410</name>
</gene>
<evidence type="ECO:0000313" key="6">
    <source>
        <dbReference type="Proteomes" id="UP000597444"/>
    </source>
</evidence>
<keyword evidence="6" id="KW-1185">Reference proteome</keyword>
<protein>
    <submittedName>
        <fullName evidence="5">Oxidoreductase</fullName>
    </submittedName>
</protein>
<accession>A0A8J3IIK3</accession>
<evidence type="ECO:0000259" key="4">
    <source>
        <dbReference type="Pfam" id="PF22725"/>
    </source>
</evidence>
<feature type="domain" description="GFO/IDH/MocA-like oxidoreductase" evidence="4">
    <location>
        <begin position="134"/>
        <end position="249"/>
    </location>
</feature>
<dbReference type="Pfam" id="PF22725">
    <property type="entry name" value="GFO_IDH_MocA_C3"/>
    <property type="match status" value="1"/>
</dbReference>
<keyword evidence="2" id="KW-0560">Oxidoreductase</keyword>
<dbReference type="Proteomes" id="UP000597444">
    <property type="component" value="Unassembled WGS sequence"/>
</dbReference>